<reference evidence="1 2" key="1">
    <citation type="submission" date="2019-10" db="EMBL/GenBank/DDBJ databases">
        <title>Genomic and transcriptomic insights into the perfect genentic adaptation of a filamentous nitrogen-fixing cyanobacterium to rice fields.</title>
        <authorList>
            <person name="Chen Z."/>
        </authorList>
    </citation>
    <scope>NUCLEOTIDE SEQUENCE [LARGE SCALE GENOMIC DNA]</scope>
    <source>
        <strain evidence="1">CCNUC1</strain>
    </source>
</reference>
<dbReference type="AlphaFoldDB" id="A0A5P8WJZ4"/>
<dbReference type="Proteomes" id="UP000326678">
    <property type="component" value="Chromosome Gxm2"/>
</dbReference>
<accession>A0A5P8WJZ4</accession>
<proteinExistence type="predicted"/>
<gene>
    <name evidence="1" type="ORF">GXM_09673</name>
</gene>
<organism evidence="1 2">
    <name type="scientific">Nostoc sphaeroides CCNUC1</name>
    <dbReference type="NCBI Taxonomy" id="2653204"/>
    <lineage>
        <taxon>Bacteria</taxon>
        <taxon>Bacillati</taxon>
        <taxon>Cyanobacteriota</taxon>
        <taxon>Cyanophyceae</taxon>
        <taxon>Nostocales</taxon>
        <taxon>Nostocaceae</taxon>
        <taxon>Nostoc</taxon>
    </lineage>
</organism>
<dbReference type="KEGG" id="nsh:GXM_09673"/>
<sequence length="38" mass="4220">MINLSKLNKVVSKDIETVSQTGQLTDDSRHPLDPIGRI</sequence>
<evidence type="ECO:0000313" key="1">
    <source>
        <dbReference type="EMBL" id="QFS52179.1"/>
    </source>
</evidence>
<evidence type="ECO:0000313" key="2">
    <source>
        <dbReference type="Proteomes" id="UP000326678"/>
    </source>
</evidence>
<keyword evidence="2" id="KW-1185">Reference proteome</keyword>
<protein>
    <submittedName>
        <fullName evidence="1">Uncharacterized protein</fullName>
    </submittedName>
</protein>
<name>A0A5P8WJZ4_9NOSO</name>
<dbReference type="EMBL" id="CP045227">
    <property type="protein sequence ID" value="QFS52179.1"/>
    <property type="molecule type" value="Genomic_DNA"/>
</dbReference>